<organism evidence="2 3">
    <name type="scientific">Punica granatum</name>
    <name type="common">Pomegranate</name>
    <dbReference type="NCBI Taxonomy" id="22663"/>
    <lineage>
        <taxon>Eukaryota</taxon>
        <taxon>Viridiplantae</taxon>
        <taxon>Streptophyta</taxon>
        <taxon>Embryophyta</taxon>
        <taxon>Tracheophyta</taxon>
        <taxon>Spermatophyta</taxon>
        <taxon>Magnoliopsida</taxon>
        <taxon>eudicotyledons</taxon>
        <taxon>Gunneridae</taxon>
        <taxon>Pentapetalae</taxon>
        <taxon>rosids</taxon>
        <taxon>malvids</taxon>
        <taxon>Myrtales</taxon>
        <taxon>Lythraceae</taxon>
        <taxon>Punica</taxon>
    </lineage>
</organism>
<evidence type="ECO:0000256" key="1">
    <source>
        <dbReference type="SAM" id="MobiDB-lite"/>
    </source>
</evidence>
<keyword evidence="3" id="KW-1185">Reference proteome</keyword>
<proteinExistence type="predicted"/>
<evidence type="ECO:0000313" key="2">
    <source>
        <dbReference type="EMBL" id="PKI39403.1"/>
    </source>
</evidence>
<dbReference type="EMBL" id="PGOL01003817">
    <property type="protein sequence ID" value="PKI39403.1"/>
    <property type="molecule type" value="Genomic_DNA"/>
</dbReference>
<protein>
    <submittedName>
        <fullName evidence="2">Uncharacterized protein</fullName>
    </submittedName>
</protein>
<reference evidence="2 3" key="1">
    <citation type="submission" date="2017-11" db="EMBL/GenBank/DDBJ databases">
        <title>De-novo sequencing of pomegranate (Punica granatum L.) genome.</title>
        <authorList>
            <person name="Akparov Z."/>
            <person name="Amiraslanov A."/>
            <person name="Hajiyeva S."/>
            <person name="Abbasov M."/>
            <person name="Kaur K."/>
            <person name="Hamwieh A."/>
            <person name="Solovyev V."/>
            <person name="Salamov A."/>
            <person name="Braich B."/>
            <person name="Kosarev P."/>
            <person name="Mahmoud A."/>
            <person name="Hajiyev E."/>
            <person name="Babayeva S."/>
            <person name="Izzatullayeva V."/>
            <person name="Mammadov A."/>
            <person name="Mammadov A."/>
            <person name="Sharifova S."/>
            <person name="Ojaghi J."/>
            <person name="Eynullazada K."/>
            <person name="Bayramov B."/>
            <person name="Abdulazimova A."/>
            <person name="Shahmuradov I."/>
        </authorList>
    </citation>
    <scope>NUCLEOTIDE SEQUENCE [LARGE SCALE GENOMIC DNA]</scope>
    <source>
        <strain evidence="3">cv. AG2017</strain>
        <tissue evidence="2">Leaf</tissue>
    </source>
</reference>
<sequence length="73" mass="7684">SRAGPGRPGSVDRLPVTVGLLFKKKNSGRPGRGRAALADFPRSPPAQNAQIAGISDFPRKPAKISTESGWNCN</sequence>
<feature type="non-terminal residue" evidence="2">
    <location>
        <position position="1"/>
    </location>
</feature>
<gene>
    <name evidence="2" type="ORF">CRG98_040206</name>
</gene>
<dbReference type="AlphaFoldDB" id="A0A2I0I6G3"/>
<comment type="caution">
    <text evidence="2">The sequence shown here is derived from an EMBL/GenBank/DDBJ whole genome shotgun (WGS) entry which is preliminary data.</text>
</comment>
<dbReference type="Proteomes" id="UP000233551">
    <property type="component" value="Unassembled WGS sequence"/>
</dbReference>
<feature type="region of interest" description="Disordered" evidence="1">
    <location>
        <begin position="22"/>
        <end position="73"/>
    </location>
</feature>
<evidence type="ECO:0000313" key="3">
    <source>
        <dbReference type="Proteomes" id="UP000233551"/>
    </source>
</evidence>
<accession>A0A2I0I6G3</accession>
<name>A0A2I0I6G3_PUNGR</name>